<dbReference type="InterPro" id="IPR036291">
    <property type="entry name" value="NAD(P)-bd_dom_sf"/>
</dbReference>
<dbReference type="Gene3D" id="3.90.180.10">
    <property type="entry name" value="Medium-chain alcohol dehydrogenases, catalytic domain"/>
    <property type="match status" value="1"/>
</dbReference>
<organism evidence="4 5">
    <name type="scientific">Streptomyces blastmyceticus</name>
    <dbReference type="NCBI Taxonomy" id="68180"/>
    <lineage>
        <taxon>Bacteria</taxon>
        <taxon>Bacillati</taxon>
        <taxon>Actinomycetota</taxon>
        <taxon>Actinomycetes</taxon>
        <taxon>Kitasatosporales</taxon>
        <taxon>Streptomycetaceae</taxon>
        <taxon>Streptomyces</taxon>
    </lineage>
</organism>
<dbReference type="Pfam" id="PF08240">
    <property type="entry name" value="ADH_N"/>
    <property type="match status" value="1"/>
</dbReference>
<evidence type="ECO:0000313" key="4">
    <source>
        <dbReference type="EMBL" id="GAA0329692.1"/>
    </source>
</evidence>
<sequence>MRAVLLHQFGPPENLKIGEVSAPAPRPGEVTVDAAAIGVQFLETQVRSGKMGGVLGGAPFPVVLGKELAGTVGAVGSSEHAHLIGKRVLASTAGTGGYAEKAVVPADSVIEIPAGLDTEDALALYRYGCTAAGLIRAARLGPGDRVLVQAAAGAVGTLLVQLLKAAGVGTVIGTARGERKLALIKELGADLAVDYSETGWDNQVRAALGGTVDVVFDHIGGPVSKAAFGLLTGGTGRFVTFGFSSGSPVEIGPMELLGRGLTLTGFTAGQVWSRPDHARELVTEVLDLAVAGRVKAVIGQRFPLAEAAAAHAAVESRATVGKTLLIP</sequence>
<dbReference type="SUPFAM" id="SSF51735">
    <property type="entry name" value="NAD(P)-binding Rossmann-fold domains"/>
    <property type="match status" value="1"/>
</dbReference>
<feature type="domain" description="Enoyl reductase (ER)" evidence="3">
    <location>
        <begin position="10"/>
        <end position="325"/>
    </location>
</feature>
<name>A0ABP3G229_9ACTN</name>
<accession>A0ABP3G229</accession>
<keyword evidence="2" id="KW-0560">Oxidoreductase</keyword>
<comment type="caution">
    <text evidence="4">The sequence shown here is derived from an EMBL/GenBank/DDBJ whole genome shotgun (WGS) entry which is preliminary data.</text>
</comment>
<dbReference type="InterPro" id="IPR013149">
    <property type="entry name" value="ADH-like_C"/>
</dbReference>
<protein>
    <submittedName>
        <fullName evidence="4">Zinc-binding dehydrogenase</fullName>
    </submittedName>
</protein>
<dbReference type="InterPro" id="IPR011032">
    <property type="entry name" value="GroES-like_sf"/>
</dbReference>
<dbReference type="InterPro" id="IPR020843">
    <property type="entry name" value="ER"/>
</dbReference>
<evidence type="ECO:0000256" key="2">
    <source>
        <dbReference type="ARBA" id="ARBA00023002"/>
    </source>
</evidence>
<dbReference type="SUPFAM" id="SSF50129">
    <property type="entry name" value="GroES-like"/>
    <property type="match status" value="1"/>
</dbReference>
<gene>
    <name evidence="4" type="ORF">GCM10010319_02170</name>
</gene>
<evidence type="ECO:0000259" key="3">
    <source>
        <dbReference type="SMART" id="SM00829"/>
    </source>
</evidence>
<dbReference type="EMBL" id="BAAABW010000001">
    <property type="protein sequence ID" value="GAA0329692.1"/>
    <property type="molecule type" value="Genomic_DNA"/>
</dbReference>
<dbReference type="PANTHER" id="PTHR48106:SF13">
    <property type="entry name" value="QUINONE OXIDOREDUCTASE-RELATED"/>
    <property type="match status" value="1"/>
</dbReference>
<proteinExistence type="predicted"/>
<reference evidence="5" key="1">
    <citation type="journal article" date="2019" name="Int. J. Syst. Evol. Microbiol.">
        <title>The Global Catalogue of Microorganisms (GCM) 10K type strain sequencing project: providing services to taxonomists for standard genome sequencing and annotation.</title>
        <authorList>
            <consortium name="The Broad Institute Genomics Platform"/>
            <consortium name="The Broad Institute Genome Sequencing Center for Infectious Disease"/>
            <person name="Wu L."/>
            <person name="Ma J."/>
        </authorList>
    </citation>
    <scope>NUCLEOTIDE SEQUENCE [LARGE SCALE GENOMIC DNA]</scope>
    <source>
        <strain evidence="5">JCM 4565</strain>
    </source>
</reference>
<dbReference type="SMART" id="SM00829">
    <property type="entry name" value="PKS_ER"/>
    <property type="match status" value="1"/>
</dbReference>
<keyword evidence="5" id="KW-1185">Reference proteome</keyword>
<dbReference type="InterPro" id="IPR013154">
    <property type="entry name" value="ADH-like_N"/>
</dbReference>
<evidence type="ECO:0000313" key="5">
    <source>
        <dbReference type="Proteomes" id="UP001500063"/>
    </source>
</evidence>
<dbReference type="RefSeq" id="WP_344115073.1">
    <property type="nucleotide sequence ID" value="NZ_BAAABW010000001.1"/>
</dbReference>
<evidence type="ECO:0000256" key="1">
    <source>
        <dbReference type="ARBA" id="ARBA00022857"/>
    </source>
</evidence>
<dbReference type="Proteomes" id="UP001500063">
    <property type="component" value="Unassembled WGS sequence"/>
</dbReference>
<dbReference type="PANTHER" id="PTHR48106">
    <property type="entry name" value="QUINONE OXIDOREDUCTASE PIG3-RELATED"/>
    <property type="match status" value="1"/>
</dbReference>
<dbReference type="Pfam" id="PF00107">
    <property type="entry name" value="ADH_zinc_N"/>
    <property type="match status" value="1"/>
</dbReference>
<dbReference type="Gene3D" id="3.40.50.720">
    <property type="entry name" value="NAD(P)-binding Rossmann-like Domain"/>
    <property type="match status" value="1"/>
</dbReference>
<keyword evidence="1" id="KW-0521">NADP</keyword>